<evidence type="ECO:0000313" key="2">
    <source>
        <dbReference type="EMBL" id="CED94717.1"/>
    </source>
</evidence>
<keyword evidence="1" id="KW-0812">Transmembrane</keyword>
<feature type="transmembrane region" description="Helical" evidence="1">
    <location>
        <begin position="332"/>
        <end position="348"/>
    </location>
</feature>
<dbReference type="AlphaFoldDB" id="A0A1V1I3M2"/>
<keyword evidence="1" id="KW-1133">Transmembrane helix</keyword>
<keyword evidence="1" id="KW-0472">Membrane</keyword>
<feature type="transmembrane region" description="Helical" evidence="1">
    <location>
        <begin position="236"/>
        <end position="255"/>
    </location>
</feature>
<organism evidence="2 3">
    <name type="scientific">Romboutsia ilealis</name>
    <dbReference type="NCBI Taxonomy" id="1115758"/>
    <lineage>
        <taxon>Bacteria</taxon>
        <taxon>Bacillati</taxon>
        <taxon>Bacillota</taxon>
        <taxon>Clostridia</taxon>
        <taxon>Peptostreptococcales</taxon>
        <taxon>Peptostreptococcaceae</taxon>
        <taxon>Romboutsia</taxon>
    </lineage>
</organism>
<dbReference type="EMBL" id="LN555523">
    <property type="protein sequence ID" value="CED94717.1"/>
    <property type="molecule type" value="Genomic_DNA"/>
</dbReference>
<dbReference type="KEGG" id="ril:CRIB_2114"/>
<evidence type="ECO:0000313" key="3">
    <source>
        <dbReference type="Proteomes" id="UP000245622"/>
    </source>
</evidence>
<feature type="transmembrane region" description="Helical" evidence="1">
    <location>
        <begin position="379"/>
        <end position="398"/>
    </location>
</feature>
<accession>A0A1V1I3M2</accession>
<dbReference type="Proteomes" id="UP000245622">
    <property type="component" value="Chromosome 1"/>
</dbReference>
<dbReference type="InterPro" id="IPR011470">
    <property type="entry name" value="DUF1576"/>
</dbReference>
<name>A0A1V1I3M2_9FIRM</name>
<protein>
    <submittedName>
        <fullName evidence="2">Conserved protein</fullName>
    </submittedName>
</protein>
<proteinExistence type="predicted"/>
<feature type="transmembrane region" description="Helical" evidence="1">
    <location>
        <begin position="57"/>
        <end position="85"/>
    </location>
</feature>
<dbReference type="Pfam" id="PF07613">
    <property type="entry name" value="DUF1576"/>
    <property type="match status" value="2"/>
</dbReference>
<feature type="transmembrane region" description="Helical" evidence="1">
    <location>
        <begin position="354"/>
        <end position="372"/>
    </location>
</feature>
<keyword evidence="3" id="KW-1185">Reference proteome</keyword>
<feature type="transmembrane region" description="Helical" evidence="1">
    <location>
        <begin position="97"/>
        <end position="119"/>
    </location>
</feature>
<feature type="transmembrane region" description="Helical" evidence="1">
    <location>
        <begin position="166"/>
        <end position="186"/>
    </location>
</feature>
<feature type="transmembrane region" description="Helical" evidence="1">
    <location>
        <begin position="404"/>
        <end position="422"/>
    </location>
</feature>
<feature type="transmembrane region" description="Helical" evidence="1">
    <location>
        <begin position="20"/>
        <end position="37"/>
    </location>
</feature>
<gene>
    <name evidence="2" type="ORF">CRIB_2114</name>
</gene>
<feature type="transmembrane region" description="Helical" evidence="1">
    <location>
        <begin position="139"/>
        <end position="159"/>
    </location>
</feature>
<reference evidence="2 3" key="1">
    <citation type="submission" date="2014-04" db="EMBL/GenBank/DDBJ databases">
        <authorList>
            <person name="Hornung B.V."/>
        </authorList>
    </citation>
    <scope>NUCLEOTIDE SEQUENCE [LARGE SCALE GENOMIC DNA]</scope>
    <source>
        <strain evidence="2 3">CRIB</strain>
    </source>
</reference>
<feature type="transmembrane region" description="Helical" evidence="1">
    <location>
        <begin position="287"/>
        <end position="320"/>
    </location>
</feature>
<sequence length="425" mass="46589">MYIHKYQEKELHKEQKLKILFIFPLTFMILGILFSYFDGETNLTLSSGLKNILSSPSILITDFLSVGGIGSTFVNVALISFYNLYLLKKYKLRINGLILAAFMTVMGFSFFGKNIFNIIPIYMGGYLYSYHKKIDFKDIIVSIMFATALAPVISEISFSNMLPSKIAILLGIGVGIFIGFIITPLASHMVKFYDGYNIYNLGFTAGILGTILTSALKSLDIKIESVNILYLENNIFLILILAAMFIYLICIGISVNKNTLNEYKHIFNYSGRVVTDYTFLMGYGVTFFNMGLMGLLSLSFVLLIGGVVNGPVVAGIFTVVGFSAFGKHIKNCLPIVLGVIVTALFLGRDISSTGVIITVLFSTTLAPIAGVYGYKIGFIAGILHFLLATNVGIIHGGVNLYNNGFAGGLVAGFLLPILDAFVKRR</sequence>
<dbReference type="GeneID" id="82206142"/>
<evidence type="ECO:0000256" key="1">
    <source>
        <dbReference type="SAM" id="Phobius"/>
    </source>
</evidence>
<dbReference type="RefSeq" id="WP_180702216.1">
    <property type="nucleotide sequence ID" value="NZ_CAJUCR010000011.1"/>
</dbReference>